<feature type="binding site" evidence="25">
    <location>
        <position position="68"/>
    </location>
    <ligand>
        <name>Mg(2+)</name>
        <dbReference type="ChEBI" id="CHEBI:18420"/>
        <label>1</label>
    </ligand>
</feature>
<keyword evidence="16" id="KW-0539">Nucleus</keyword>
<dbReference type="GO" id="GO:0006281">
    <property type="term" value="P:DNA repair"/>
    <property type="evidence" value="ECO:0007669"/>
    <property type="project" value="UniProtKB-KW"/>
</dbReference>
<keyword evidence="14" id="KW-0496">Mitochondrion</keyword>
<evidence type="ECO:0000256" key="5">
    <source>
        <dbReference type="ARBA" id="ARBA00010702"/>
    </source>
</evidence>
<evidence type="ECO:0000256" key="11">
    <source>
        <dbReference type="ARBA" id="ARBA00022763"/>
    </source>
</evidence>
<protein>
    <recommendedName>
        <fullName evidence="17">ADP-ribosylhydrolase ARH3</fullName>
        <ecNumber evidence="7">3.2.1.143</ecNumber>
    </recommendedName>
    <alternativeName>
        <fullName evidence="18">ADP-ribose glycohydrolase ARH3</fullName>
    </alternativeName>
    <alternativeName>
        <fullName evidence="19">ADP-ribosylhydrolase 3</fullName>
    </alternativeName>
    <alternativeName>
        <fullName evidence="22">O-acetyl-ADP-ribose deacetylase ARH3</fullName>
    </alternativeName>
    <alternativeName>
        <fullName evidence="23">Poly(ADP-ribose) glycohydrolase ARH3</fullName>
    </alternativeName>
    <alternativeName>
        <fullName evidence="21">[Protein ADP-ribosylarginine] hydrolase-like protein 2</fullName>
    </alternativeName>
    <alternativeName>
        <fullName evidence="20">[Protein ADP-ribosylserine] hydrolase</fullName>
    </alternativeName>
</protein>
<comment type="caution">
    <text evidence="28">The sequence shown here is derived from an EMBL/GenBank/DDBJ whole genome shotgun (WGS) entry which is preliminary data.</text>
</comment>
<dbReference type="InterPro" id="IPR005502">
    <property type="entry name" value="Ribosyl_crysJ1"/>
</dbReference>
<dbReference type="GO" id="GO:0046872">
    <property type="term" value="F:metal ion binding"/>
    <property type="evidence" value="ECO:0007669"/>
    <property type="project" value="UniProtKB-KW"/>
</dbReference>
<dbReference type="GO" id="GO:0140290">
    <property type="term" value="P:peptidyl-serine ADP-deribosylation"/>
    <property type="evidence" value="ECO:0007669"/>
    <property type="project" value="UniProtKB-ARBA"/>
</dbReference>
<keyword evidence="26" id="KW-0175">Coiled coil</keyword>
<dbReference type="InterPro" id="IPR050792">
    <property type="entry name" value="ADP-ribosylglycohydrolase"/>
</dbReference>
<name>A0AAN9GHY5_9CAEN</name>
<dbReference type="GO" id="GO:0004649">
    <property type="term" value="F:poly(ADP-ribose) glycohydrolase activity"/>
    <property type="evidence" value="ECO:0007669"/>
    <property type="project" value="UniProtKB-EC"/>
</dbReference>
<evidence type="ECO:0000256" key="21">
    <source>
        <dbReference type="ARBA" id="ARBA00042850"/>
    </source>
</evidence>
<dbReference type="GO" id="GO:0005694">
    <property type="term" value="C:chromosome"/>
    <property type="evidence" value="ECO:0007669"/>
    <property type="project" value="UniProtKB-SubCell"/>
</dbReference>
<evidence type="ECO:0000256" key="27">
    <source>
        <dbReference type="SAM" id="MobiDB-lite"/>
    </source>
</evidence>
<evidence type="ECO:0000256" key="25">
    <source>
        <dbReference type="PIRSR" id="PIRSR605502-1"/>
    </source>
</evidence>
<keyword evidence="11" id="KW-0227">DNA damage</keyword>
<evidence type="ECO:0000256" key="9">
    <source>
        <dbReference type="ARBA" id="ARBA00022490"/>
    </source>
</evidence>
<feature type="compositionally biased region" description="Basic and acidic residues" evidence="27">
    <location>
        <begin position="223"/>
        <end position="238"/>
    </location>
</feature>
<feature type="binding site" evidence="25">
    <location>
        <position position="69"/>
    </location>
    <ligand>
        <name>Mg(2+)</name>
        <dbReference type="ChEBI" id="CHEBI:18420"/>
        <label>1</label>
    </ligand>
</feature>
<proteinExistence type="inferred from homology"/>
<dbReference type="Pfam" id="PF03747">
    <property type="entry name" value="ADP_ribosyl_GH"/>
    <property type="match status" value="1"/>
</dbReference>
<gene>
    <name evidence="28" type="ORF">V1264_013587</name>
</gene>
<comment type="subunit">
    <text evidence="6">Monomer.</text>
</comment>
<keyword evidence="10 25" id="KW-0479">Metal-binding</keyword>
<feature type="binding site" evidence="25">
    <location>
        <position position="67"/>
    </location>
    <ligand>
        <name>Mg(2+)</name>
        <dbReference type="ChEBI" id="CHEBI:18420"/>
        <label>1</label>
    </ligand>
</feature>
<keyword evidence="12" id="KW-0378">Hydrolase</keyword>
<dbReference type="InterPro" id="IPR036705">
    <property type="entry name" value="Ribosyl_crysJ1_sf"/>
</dbReference>
<evidence type="ECO:0000256" key="16">
    <source>
        <dbReference type="ARBA" id="ARBA00023242"/>
    </source>
</evidence>
<dbReference type="SUPFAM" id="SSF101478">
    <property type="entry name" value="ADP-ribosylglycohydrolase"/>
    <property type="match status" value="1"/>
</dbReference>
<feature type="region of interest" description="Disordered" evidence="27">
    <location>
        <begin position="223"/>
        <end position="246"/>
    </location>
</feature>
<feature type="coiled-coil region" evidence="26">
    <location>
        <begin position="31"/>
        <end position="58"/>
    </location>
</feature>
<dbReference type="GO" id="GO:0005759">
    <property type="term" value="C:mitochondrial matrix"/>
    <property type="evidence" value="ECO:0007669"/>
    <property type="project" value="UniProtKB-SubCell"/>
</dbReference>
<keyword evidence="15" id="KW-0234">DNA repair</keyword>
<evidence type="ECO:0000256" key="7">
    <source>
        <dbReference type="ARBA" id="ARBA00012255"/>
    </source>
</evidence>
<evidence type="ECO:0000256" key="24">
    <source>
        <dbReference type="ARBA" id="ARBA00049015"/>
    </source>
</evidence>
<evidence type="ECO:0000313" key="29">
    <source>
        <dbReference type="Proteomes" id="UP001374579"/>
    </source>
</evidence>
<feature type="binding site" evidence="25">
    <location>
        <position position="325"/>
    </location>
    <ligand>
        <name>Mg(2+)</name>
        <dbReference type="ChEBI" id="CHEBI:18420"/>
        <label>1</label>
    </ligand>
</feature>
<evidence type="ECO:0000256" key="1">
    <source>
        <dbReference type="ARBA" id="ARBA00004123"/>
    </source>
</evidence>
<evidence type="ECO:0000256" key="15">
    <source>
        <dbReference type="ARBA" id="ARBA00023204"/>
    </source>
</evidence>
<organism evidence="28 29">
    <name type="scientific">Littorina saxatilis</name>
    <dbReference type="NCBI Taxonomy" id="31220"/>
    <lineage>
        <taxon>Eukaryota</taxon>
        <taxon>Metazoa</taxon>
        <taxon>Spiralia</taxon>
        <taxon>Lophotrochozoa</taxon>
        <taxon>Mollusca</taxon>
        <taxon>Gastropoda</taxon>
        <taxon>Caenogastropoda</taxon>
        <taxon>Littorinimorpha</taxon>
        <taxon>Littorinoidea</taxon>
        <taxon>Littorinidae</taxon>
        <taxon>Littorina</taxon>
    </lineage>
</organism>
<evidence type="ECO:0000256" key="4">
    <source>
        <dbReference type="ARBA" id="ARBA00004496"/>
    </source>
</evidence>
<dbReference type="PANTHER" id="PTHR16222">
    <property type="entry name" value="ADP-RIBOSYLGLYCOHYDROLASE"/>
    <property type="match status" value="1"/>
</dbReference>
<evidence type="ECO:0000256" key="2">
    <source>
        <dbReference type="ARBA" id="ARBA00004286"/>
    </source>
</evidence>
<evidence type="ECO:0000256" key="3">
    <source>
        <dbReference type="ARBA" id="ARBA00004305"/>
    </source>
</evidence>
<keyword evidence="9" id="KW-0963">Cytoplasm</keyword>
<dbReference type="FunFam" id="1.10.4080.10:FF:000001">
    <property type="entry name" value="ADP-ribose glycohydrolase ARH3"/>
    <property type="match status" value="1"/>
</dbReference>
<evidence type="ECO:0000256" key="17">
    <source>
        <dbReference type="ARBA" id="ARBA00041057"/>
    </source>
</evidence>
<comment type="catalytic activity">
    <reaction evidence="24">
        <text>alpha-NAD(+) + H2O = ADP-D-ribose + nicotinamide + H(+)</text>
        <dbReference type="Rhea" id="RHEA:68792"/>
        <dbReference type="ChEBI" id="CHEBI:15377"/>
        <dbReference type="ChEBI" id="CHEBI:15378"/>
        <dbReference type="ChEBI" id="CHEBI:17154"/>
        <dbReference type="ChEBI" id="CHEBI:57967"/>
        <dbReference type="ChEBI" id="CHEBI:77017"/>
    </reaction>
</comment>
<evidence type="ECO:0000256" key="6">
    <source>
        <dbReference type="ARBA" id="ARBA00011245"/>
    </source>
</evidence>
<accession>A0AAN9GHY5</accession>
<evidence type="ECO:0000256" key="26">
    <source>
        <dbReference type="SAM" id="Coils"/>
    </source>
</evidence>
<evidence type="ECO:0000256" key="23">
    <source>
        <dbReference type="ARBA" id="ARBA00043193"/>
    </source>
</evidence>
<keyword evidence="29" id="KW-1185">Reference proteome</keyword>
<comment type="similarity">
    <text evidence="5">Belongs to the ADP-ribosylglycohydrolase family.</text>
</comment>
<sequence>MLLSRVRGSLVAAVVADCIGAKFEFSRFVNIDKVLNAVKKLEQNRTTMKKKVAEGKKEKQGDVLSFTDDTAMARSIAASLIEHKDVNVRDIGARFAKEFEKEPSRGYGGSVITVLRALADQDLEDVFQPAREQFDGSGSYGNGGGMRIAPLGLFCHQLPLQELKEKTVSVTKLTHTHPYAIVGTLLESYAVHLALSLDNSKPLDTDNFLGQLLERLRPTEKEIYDQRRQMKSKEKNSGDESEEEGIEGLPYCNKVELIRDFLKRDVDSKEVRKKLGTKVTALDSIPTAVYCFLRGASQSIPGTEERGPVEQTIIYAISLGGDTDTVATMAAAISGAFYGLESVPQAWQESCEGVRDALLFGEKLTEIISAREVKS</sequence>
<evidence type="ECO:0000256" key="8">
    <source>
        <dbReference type="ARBA" id="ARBA00022454"/>
    </source>
</evidence>
<comment type="cofactor">
    <cofactor evidence="25">
        <name>Mg(2+)</name>
        <dbReference type="ChEBI" id="CHEBI:18420"/>
    </cofactor>
    <text evidence="25">Binds 2 magnesium ions per subunit.</text>
</comment>
<evidence type="ECO:0000256" key="20">
    <source>
        <dbReference type="ARBA" id="ARBA00042722"/>
    </source>
</evidence>
<evidence type="ECO:0000313" key="28">
    <source>
        <dbReference type="EMBL" id="KAK7109563.1"/>
    </source>
</evidence>
<evidence type="ECO:0000256" key="13">
    <source>
        <dbReference type="ARBA" id="ARBA00022842"/>
    </source>
</evidence>
<dbReference type="Gene3D" id="1.10.4080.10">
    <property type="entry name" value="ADP-ribosylation/Crystallin J1"/>
    <property type="match status" value="1"/>
</dbReference>
<evidence type="ECO:0000256" key="14">
    <source>
        <dbReference type="ARBA" id="ARBA00023128"/>
    </source>
</evidence>
<reference evidence="28 29" key="1">
    <citation type="submission" date="2024-02" db="EMBL/GenBank/DDBJ databases">
        <title>Chromosome-scale genome assembly of the rough periwinkle Littorina saxatilis.</title>
        <authorList>
            <person name="De Jode A."/>
            <person name="Faria R."/>
            <person name="Formenti G."/>
            <person name="Sims Y."/>
            <person name="Smith T.P."/>
            <person name="Tracey A."/>
            <person name="Wood J.M.D."/>
            <person name="Zagrodzka Z.B."/>
            <person name="Johannesson K."/>
            <person name="Butlin R.K."/>
            <person name="Leder E.H."/>
        </authorList>
    </citation>
    <scope>NUCLEOTIDE SEQUENCE [LARGE SCALE GENOMIC DNA]</scope>
    <source>
        <strain evidence="28">Snail1</strain>
        <tissue evidence="28">Muscle</tissue>
    </source>
</reference>
<dbReference type="PANTHER" id="PTHR16222:SF24">
    <property type="entry name" value="ADP-RIBOSYLHYDROLASE ARH3"/>
    <property type="match status" value="1"/>
</dbReference>
<evidence type="ECO:0000256" key="10">
    <source>
        <dbReference type="ARBA" id="ARBA00022723"/>
    </source>
</evidence>
<feature type="binding site" evidence="25">
    <location>
        <position position="324"/>
    </location>
    <ligand>
        <name>Mg(2+)</name>
        <dbReference type="ChEBI" id="CHEBI:18420"/>
        <label>1</label>
    </ligand>
</feature>
<dbReference type="Proteomes" id="UP001374579">
    <property type="component" value="Unassembled WGS sequence"/>
</dbReference>
<evidence type="ECO:0000256" key="19">
    <source>
        <dbReference type="ARBA" id="ARBA00042471"/>
    </source>
</evidence>
<feature type="binding site" evidence="25">
    <location>
        <position position="322"/>
    </location>
    <ligand>
        <name>Mg(2+)</name>
        <dbReference type="ChEBI" id="CHEBI:18420"/>
        <label>1</label>
    </ligand>
</feature>
<evidence type="ECO:0000256" key="12">
    <source>
        <dbReference type="ARBA" id="ARBA00022801"/>
    </source>
</evidence>
<keyword evidence="13 25" id="KW-0460">Magnesium</keyword>
<dbReference type="EMBL" id="JBAMIC010000003">
    <property type="protein sequence ID" value="KAK7109563.1"/>
    <property type="molecule type" value="Genomic_DNA"/>
</dbReference>
<keyword evidence="8" id="KW-0158">Chromosome</keyword>
<evidence type="ECO:0000256" key="22">
    <source>
        <dbReference type="ARBA" id="ARBA00043187"/>
    </source>
</evidence>
<dbReference type="EC" id="3.2.1.143" evidence="7"/>
<dbReference type="GO" id="GO:0005634">
    <property type="term" value="C:nucleus"/>
    <property type="evidence" value="ECO:0007669"/>
    <property type="project" value="UniProtKB-SubCell"/>
</dbReference>
<dbReference type="AlphaFoldDB" id="A0AAN9GHY5"/>
<evidence type="ECO:0000256" key="18">
    <source>
        <dbReference type="ARBA" id="ARBA00042398"/>
    </source>
</evidence>
<comment type="subcellular location">
    <subcellularLocation>
        <location evidence="2">Chromosome</location>
    </subcellularLocation>
    <subcellularLocation>
        <location evidence="4">Cytoplasm</location>
    </subcellularLocation>
    <subcellularLocation>
        <location evidence="3">Mitochondrion matrix</location>
    </subcellularLocation>
    <subcellularLocation>
        <location evidence="1">Nucleus</location>
    </subcellularLocation>
</comment>